<dbReference type="GO" id="GO:0017000">
    <property type="term" value="P:antibiotic biosynthetic process"/>
    <property type="evidence" value="ECO:0007669"/>
    <property type="project" value="InterPro"/>
</dbReference>
<dbReference type="InterPro" id="IPR029055">
    <property type="entry name" value="Ntn_hydrolases_N"/>
</dbReference>
<dbReference type="Gene3D" id="2.30.120.10">
    <property type="match status" value="1"/>
</dbReference>
<evidence type="ECO:0000256" key="3">
    <source>
        <dbReference type="ARBA" id="ARBA00023145"/>
    </source>
</evidence>
<feature type="binding site" evidence="6">
    <location>
        <position position="365"/>
    </location>
    <ligand>
        <name>Ca(2+)</name>
        <dbReference type="ChEBI" id="CHEBI:29108"/>
    </ligand>
</feature>
<evidence type="ECO:0000256" key="1">
    <source>
        <dbReference type="ARBA" id="ARBA00006586"/>
    </source>
</evidence>
<accession>A0A0R0DZZ6</accession>
<dbReference type="AlphaFoldDB" id="A0A0R0DZZ6"/>
<dbReference type="SUPFAM" id="SSF56235">
    <property type="entry name" value="N-terminal nucleophile aminohydrolases (Ntn hydrolases)"/>
    <property type="match status" value="1"/>
</dbReference>
<dbReference type="GO" id="GO:0046872">
    <property type="term" value="F:metal ion binding"/>
    <property type="evidence" value="ECO:0007669"/>
    <property type="project" value="UniProtKB-KW"/>
</dbReference>
<protein>
    <submittedName>
        <fullName evidence="7">Penicillin acylase</fullName>
    </submittedName>
</protein>
<evidence type="ECO:0000313" key="8">
    <source>
        <dbReference type="Proteomes" id="UP000050940"/>
    </source>
</evidence>
<dbReference type="Pfam" id="PF01804">
    <property type="entry name" value="Penicil_amidase"/>
    <property type="match status" value="1"/>
</dbReference>
<comment type="similarity">
    <text evidence="1">Belongs to the peptidase S45 family.</text>
</comment>
<dbReference type="PANTHER" id="PTHR34218">
    <property type="entry name" value="PEPTIDASE S45 PENICILLIN AMIDASE"/>
    <property type="match status" value="1"/>
</dbReference>
<dbReference type="InterPro" id="IPR014395">
    <property type="entry name" value="Pen/GL7ACA/AHL_acylase"/>
</dbReference>
<dbReference type="PANTHER" id="PTHR34218:SF4">
    <property type="entry name" value="ACYL-HOMOSERINE LACTONE ACYLASE QUIP"/>
    <property type="match status" value="1"/>
</dbReference>
<name>A0A0R0DZZ6_9GAMM</name>
<sequence length="806" mass="87229">MSRWLLRLSGMLLVLVLLALGTLWLLLRGSLPQLQGELALPGLDAPVAIARDGNGMVTVEAASERDMARALGYVHAQERYFEMDLMRRAAAGELAELFGPAALPLDRRMRVHRLRARTHADLDAALGGKRAVLEAYRDGVNAGLDALKVRPWPYLLLRQQPRHWELDDSVLAGLAMYADLQDPANTRELALARIREVAPPALYALLVHDGSQWDAPLFGQPRGDADLPDATALDLRIAEKQPGISTMAAPLTPPSAPRMVPLSPEGERGIGWPPVAADSFPGSNNFAVGGALTADGRAIVADDMHLALRAPNIWFRARLRYADASAPGGKVDVAGFTLPGLPAVIVGSNTHVAWGFTNSYIDTADFKRIDAADAASLRTFDETIAVAGAPAETLAVRESDWGPVLHENADGSLLALRWVAQLPGAVRLDFADMATAADLDDALAVADRSGIPAQNLMLADSHGRIAWRLIGARPDRGEGCATDAIADRDCAPWAIRSDDAPSLIDPPDHRLWTANTRVLDGDALAVAGDGGYDLGARARQIREGLYARERFDERDLLAIQLDDRAVLMERWWKLLRATIEHSDDPALQRLEVASRHWDDHAAVDSASYRIARGFRGITLDTLQAGLLAPARQELGGNWIEPNLPQLEGIAWPLLQQRPPHLLPSPFASWDELLAHSARELETDLAAQGTDLAARTWGERNTAAICHPVSRALPALFKRWLCMPAQALPGDGNMPRVQGPSFGASERMVVSPGHEADGIVHMPGGQSGHPLSPYWGAGHDDWVQGRPTPFLPGAARYTLKLEPAAVR</sequence>
<evidence type="ECO:0000256" key="5">
    <source>
        <dbReference type="PIRSR" id="PIRSR001227-1"/>
    </source>
</evidence>
<keyword evidence="6" id="KW-0106">Calcium</keyword>
<evidence type="ECO:0000256" key="6">
    <source>
        <dbReference type="PIRSR" id="PIRSR001227-2"/>
    </source>
</evidence>
<dbReference type="GO" id="GO:0016811">
    <property type="term" value="F:hydrolase activity, acting on carbon-nitrogen (but not peptide) bonds, in linear amides"/>
    <property type="evidence" value="ECO:0007669"/>
    <property type="project" value="InterPro"/>
</dbReference>
<dbReference type="STRING" id="659018.ABB34_04275"/>
<comment type="subunit">
    <text evidence="4">Heterodimer of an alpha subunit and a beta subunit processed from the same precursor.</text>
</comment>
<evidence type="ECO:0000256" key="4">
    <source>
        <dbReference type="ARBA" id="ARBA00038735"/>
    </source>
</evidence>
<feature type="active site" description="Nucleophile" evidence="5">
    <location>
        <position position="283"/>
    </location>
</feature>
<dbReference type="Proteomes" id="UP000050940">
    <property type="component" value="Unassembled WGS sequence"/>
</dbReference>
<dbReference type="EMBL" id="LDJP01000020">
    <property type="protein sequence ID" value="KRG87579.1"/>
    <property type="molecule type" value="Genomic_DNA"/>
</dbReference>
<dbReference type="Gene3D" id="1.10.1400.10">
    <property type="match status" value="1"/>
</dbReference>
<dbReference type="OrthoDB" id="9760084at2"/>
<reference evidence="7 8" key="1">
    <citation type="submission" date="2015-05" db="EMBL/GenBank/DDBJ databases">
        <title>Genome sequencing and analysis of members of genus Stenotrophomonas.</title>
        <authorList>
            <person name="Patil P.P."/>
            <person name="Midha S."/>
            <person name="Patil P.B."/>
        </authorList>
    </citation>
    <scope>NUCLEOTIDE SEQUENCE [LARGE SCALE GENOMIC DNA]</scope>
    <source>
        <strain evidence="7 8">JCM 16244</strain>
    </source>
</reference>
<keyword evidence="3" id="KW-0865">Zymogen</keyword>
<keyword evidence="8" id="KW-1185">Reference proteome</keyword>
<keyword evidence="2" id="KW-0378">Hydrolase</keyword>
<dbReference type="Gene3D" id="1.10.439.10">
    <property type="entry name" value="Penicillin Amidohydrolase, domain 1"/>
    <property type="match status" value="1"/>
</dbReference>
<comment type="cofactor">
    <cofactor evidence="6">
        <name>Ca(2+)</name>
        <dbReference type="ChEBI" id="CHEBI:29108"/>
    </cofactor>
    <text evidence="6">Binds 1 Ca(2+) ion per dimer.</text>
</comment>
<dbReference type="InterPro" id="IPR043146">
    <property type="entry name" value="Penicillin_amidase_N_B-knob"/>
</dbReference>
<organism evidence="7 8">
    <name type="scientific">Stenotrophomonas daejeonensis</name>
    <dbReference type="NCBI Taxonomy" id="659018"/>
    <lineage>
        <taxon>Bacteria</taxon>
        <taxon>Pseudomonadati</taxon>
        <taxon>Pseudomonadota</taxon>
        <taxon>Gammaproteobacteria</taxon>
        <taxon>Lysobacterales</taxon>
        <taxon>Lysobacteraceae</taxon>
        <taxon>Stenotrophomonas</taxon>
    </lineage>
</organism>
<dbReference type="InterPro" id="IPR043147">
    <property type="entry name" value="Penicillin_amidase_A-knob"/>
</dbReference>
<comment type="caution">
    <text evidence="7">The sequence shown here is derived from an EMBL/GenBank/DDBJ whole genome shotgun (WGS) entry which is preliminary data.</text>
</comment>
<evidence type="ECO:0000313" key="7">
    <source>
        <dbReference type="EMBL" id="KRG87579.1"/>
    </source>
</evidence>
<dbReference type="InterPro" id="IPR023343">
    <property type="entry name" value="Penicillin_amidase_dom1"/>
</dbReference>
<feature type="binding site" evidence="6">
    <location>
        <position position="188"/>
    </location>
    <ligand>
        <name>Ca(2+)</name>
        <dbReference type="ChEBI" id="CHEBI:29108"/>
    </ligand>
</feature>
<proteinExistence type="inferred from homology"/>
<dbReference type="InterPro" id="IPR002692">
    <property type="entry name" value="S45"/>
</dbReference>
<dbReference type="PIRSF" id="PIRSF001227">
    <property type="entry name" value="Pen_acylase"/>
    <property type="match status" value="1"/>
</dbReference>
<dbReference type="PATRIC" id="fig|659018.3.peg.755"/>
<feature type="binding site" evidence="6">
    <location>
        <position position="362"/>
    </location>
    <ligand>
        <name>Ca(2+)</name>
        <dbReference type="ChEBI" id="CHEBI:29108"/>
    </ligand>
</feature>
<evidence type="ECO:0000256" key="2">
    <source>
        <dbReference type="ARBA" id="ARBA00022801"/>
    </source>
</evidence>
<dbReference type="RefSeq" id="WP_057640016.1">
    <property type="nucleotide sequence ID" value="NZ_LDJP01000020.1"/>
</dbReference>
<keyword evidence="6" id="KW-0479">Metal-binding</keyword>
<dbReference type="CDD" id="cd03747">
    <property type="entry name" value="Ntn_PGA_like"/>
    <property type="match status" value="1"/>
</dbReference>
<dbReference type="Gene3D" id="3.60.20.10">
    <property type="entry name" value="Glutamine Phosphoribosylpyrophosphate, subunit 1, domain 1"/>
    <property type="match status" value="1"/>
</dbReference>
<gene>
    <name evidence="7" type="ORF">ABB34_04275</name>
</gene>